<accession>A0A916BCX4</accession>
<sequence length="100" mass="11841">MTENNDQDSKQYSREISQPFMDALKNGLLKPILERVKHDETLMLALRGKYINIYYRGGNLIEIRENDGCFSGKFSLNYICQRTEFLREEIKKFQKITLDN</sequence>
<evidence type="ECO:0000313" key="1">
    <source>
        <dbReference type="EMBL" id="CAE6724037.1"/>
    </source>
</evidence>
<organism evidence="1 2">
    <name type="scientific">Candidatus Nitrotoga fabula</name>
    <dbReference type="NCBI Taxonomy" id="2182327"/>
    <lineage>
        <taxon>Bacteria</taxon>
        <taxon>Pseudomonadati</taxon>
        <taxon>Pseudomonadota</taxon>
        <taxon>Betaproteobacteria</taxon>
        <taxon>Nitrosomonadales</taxon>
        <taxon>Gallionellaceae</taxon>
        <taxon>Candidatus Nitrotoga</taxon>
    </lineage>
</organism>
<dbReference type="RefSeq" id="WP_213036252.1">
    <property type="nucleotide sequence ID" value="NZ_CAJNBL010000027.1"/>
</dbReference>
<dbReference type="EMBL" id="CAJNBL010000027">
    <property type="protein sequence ID" value="CAE6724037.1"/>
    <property type="molecule type" value="Genomic_DNA"/>
</dbReference>
<protein>
    <submittedName>
        <fullName evidence="1">Uncharacterized protein</fullName>
    </submittedName>
</protein>
<proteinExistence type="predicted"/>
<keyword evidence="2" id="KW-1185">Reference proteome</keyword>
<evidence type="ECO:0000313" key="2">
    <source>
        <dbReference type="Proteomes" id="UP000675882"/>
    </source>
</evidence>
<comment type="caution">
    <text evidence="1">The sequence shown here is derived from an EMBL/GenBank/DDBJ whole genome shotgun (WGS) entry which is preliminary data.</text>
</comment>
<reference evidence="1" key="1">
    <citation type="submission" date="2021-02" db="EMBL/GenBank/DDBJ databases">
        <authorList>
            <person name="Han P."/>
        </authorList>
    </citation>
    <scope>NUCLEOTIDE SEQUENCE</scope>
    <source>
        <strain evidence="1">Candidatus Nitrotoga sp. ZN8</strain>
    </source>
</reference>
<name>A0A916BCX4_9PROT</name>
<dbReference type="Proteomes" id="UP000675882">
    <property type="component" value="Unassembled WGS sequence"/>
</dbReference>
<gene>
    <name evidence="1" type="ORF">NTGZN8_330044</name>
</gene>
<dbReference type="AlphaFoldDB" id="A0A916BCX4"/>